<dbReference type="EMBL" id="ADKX01000015">
    <property type="protein sequence ID" value="EFW05757.1"/>
    <property type="molecule type" value="Genomic_DNA"/>
</dbReference>
<reference evidence="8 9" key="1">
    <citation type="submission" date="2010-12" db="EMBL/GenBank/DDBJ databases">
        <title>The Genome Sequence of Coprobacillus sp. strain 29_1.</title>
        <authorList>
            <consortium name="The Broad Institute Genome Sequencing Platform"/>
            <person name="Earl A."/>
            <person name="Ward D."/>
            <person name="Feldgarden M."/>
            <person name="Gevers D."/>
            <person name="Daigneault M."/>
            <person name="Sibley C.D."/>
            <person name="White A."/>
            <person name="Strauss J."/>
            <person name="Allen-Vercoe E."/>
            <person name="Young S.K."/>
            <person name="Zeng Q."/>
            <person name="Gargeya S."/>
            <person name="Fitzgerald M."/>
            <person name="Haas B."/>
            <person name="Abouelleil A."/>
            <person name="Alvarado L."/>
            <person name="Arachchi H.M."/>
            <person name="Berlin A."/>
            <person name="Brown A."/>
            <person name="Chapman S.B."/>
            <person name="Chen Z."/>
            <person name="Dunbar C."/>
            <person name="Freedman E."/>
            <person name="Gearin G."/>
            <person name="Gellesch M."/>
            <person name="Goldberg J."/>
            <person name="Griggs A."/>
            <person name="Gujja S."/>
            <person name="Heilman E."/>
            <person name="Heiman D."/>
            <person name="Howarth C."/>
            <person name="Larson L."/>
            <person name="Lui A."/>
            <person name="MacDonald P.J.P."/>
            <person name="Mehta T."/>
            <person name="Montmayeur A."/>
            <person name="Murphy C."/>
            <person name="Neiman D."/>
            <person name="Pearson M."/>
            <person name="Priest M."/>
            <person name="Roberts A."/>
            <person name="Saif S."/>
            <person name="Shea T."/>
            <person name="Shenoy N."/>
            <person name="Sisk P."/>
            <person name="Stolte C."/>
            <person name="Sykes S."/>
            <person name="White J."/>
            <person name="Yandava C."/>
            <person name="Nusbaum C."/>
            <person name="Birren B."/>
        </authorList>
    </citation>
    <scope>NUCLEOTIDE SEQUENCE [LARGE SCALE GENOMIC DNA]</scope>
    <source>
        <strain evidence="8 9">29_1</strain>
    </source>
</reference>
<evidence type="ECO:0008006" key="10">
    <source>
        <dbReference type="Google" id="ProtNLM"/>
    </source>
</evidence>
<keyword evidence="4" id="KW-0233">DNA recombination</keyword>
<dbReference type="InterPro" id="IPR002104">
    <property type="entry name" value="Integrase_catalytic"/>
</dbReference>
<gene>
    <name evidence="8" type="ORF">HMPREF9488_00926</name>
</gene>
<evidence type="ECO:0000256" key="1">
    <source>
        <dbReference type="ARBA" id="ARBA00008857"/>
    </source>
</evidence>
<dbReference type="eggNOG" id="COG0582">
    <property type="taxonomic scope" value="Bacteria"/>
</dbReference>
<dbReference type="InterPro" id="IPR011010">
    <property type="entry name" value="DNA_brk_join_enz"/>
</dbReference>
<dbReference type="InterPro" id="IPR004107">
    <property type="entry name" value="Integrase_SAM-like_N"/>
</dbReference>
<dbReference type="CDD" id="cd01189">
    <property type="entry name" value="INT_ICEBs1_C_like"/>
    <property type="match status" value="1"/>
</dbReference>
<evidence type="ECO:0000256" key="3">
    <source>
        <dbReference type="ARBA" id="ARBA00023125"/>
    </source>
</evidence>
<dbReference type="STRING" id="100884.GCA_000269565_02771"/>
<dbReference type="InterPro" id="IPR050090">
    <property type="entry name" value="Tyrosine_recombinase_XerCD"/>
</dbReference>
<dbReference type="PROSITE" id="PS51900">
    <property type="entry name" value="CB"/>
    <property type="match status" value="1"/>
</dbReference>
<dbReference type="GeneID" id="78230576"/>
<dbReference type="Proteomes" id="UP000003157">
    <property type="component" value="Unassembled WGS sequence"/>
</dbReference>
<dbReference type="PANTHER" id="PTHR30349:SF64">
    <property type="entry name" value="PROPHAGE INTEGRASE INTD-RELATED"/>
    <property type="match status" value="1"/>
</dbReference>
<evidence type="ECO:0000259" key="7">
    <source>
        <dbReference type="PROSITE" id="PS51900"/>
    </source>
</evidence>
<dbReference type="GO" id="GO:0006310">
    <property type="term" value="P:DNA recombination"/>
    <property type="evidence" value="ECO:0007669"/>
    <property type="project" value="UniProtKB-KW"/>
</dbReference>
<keyword evidence="9" id="KW-1185">Reference proteome</keyword>
<dbReference type="Gene3D" id="1.10.150.130">
    <property type="match status" value="1"/>
</dbReference>
<dbReference type="GO" id="GO:0015074">
    <property type="term" value="P:DNA integration"/>
    <property type="evidence" value="ECO:0007669"/>
    <property type="project" value="UniProtKB-KW"/>
</dbReference>
<dbReference type="PANTHER" id="PTHR30349">
    <property type="entry name" value="PHAGE INTEGRASE-RELATED"/>
    <property type="match status" value="1"/>
</dbReference>
<protein>
    <recommendedName>
        <fullName evidence="10">Tyr recombinase domain-containing protein</fullName>
    </recommendedName>
</protein>
<evidence type="ECO:0000256" key="2">
    <source>
        <dbReference type="ARBA" id="ARBA00022908"/>
    </source>
</evidence>
<organism evidence="8 9">
    <name type="scientific">Coprobacillus cateniformis</name>
    <dbReference type="NCBI Taxonomy" id="100884"/>
    <lineage>
        <taxon>Bacteria</taxon>
        <taxon>Bacillati</taxon>
        <taxon>Bacillota</taxon>
        <taxon>Erysipelotrichia</taxon>
        <taxon>Erysipelotrichales</taxon>
        <taxon>Coprobacillaceae</taxon>
        <taxon>Coprobacillus</taxon>
    </lineage>
</organism>
<evidence type="ECO:0000256" key="5">
    <source>
        <dbReference type="PROSITE-ProRule" id="PRU01248"/>
    </source>
</evidence>
<feature type="domain" description="Core-binding (CB)" evidence="7">
    <location>
        <begin position="1"/>
        <end position="84"/>
    </location>
</feature>
<dbReference type="RefSeq" id="WP_008788042.1">
    <property type="nucleotide sequence ID" value="NZ_AKCB01000002.1"/>
</dbReference>
<dbReference type="Pfam" id="PF00589">
    <property type="entry name" value="Phage_integrase"/>
    <property type="match status" value="1"/>
</dbReference>
<feature type="domain" description="Tyr recombinase" evidence="6">
    <location>
        <begin position="106"/>
        <end position="299"/>
    </location>
</feature>
<dbReference type="AlphaFoldDB" id="E7G838"/>
<dbReference type="InterPro" id="IPR013762">
    <property type="entry name" value="Integrase-like_cat_sf"/>
</dbReference>
<evidence type="ECO:0000313" key="8">
    <source>
        <dbReference type="EMBL" id="EFW05757.1"/>
    </source>
</evidence>
<dbReference type="HOGENOM" id="CLU_027562_17_0_9"/>
<evidence type="ECO:0000259" key="6">
    <source>
        <dbReference type="PROSITE" id="PS51898"/>
    </source>
</evidence>
<proteinExistence type="inferred from homology"/>
<sequence>MKFKELYCVYIESVQLELKRTTIDSIEYRYKNRLDERFGNLDIESITIDMVREYQKEMLYQDNLSAEYINRIIGIMRQILDCGVTRNLVKENVLVKIKKVKDQYRIDKKQVIWDLDVFRTFDSYIADDMDKLLFNMLYFLGLRKGELLSLKWSNINFEKKIVNVISTAVQIVGKGQIVTTPKTNHSIRGICMNDTLFEMLSNYYFKMKLQYDVVNHLYIFGSNKMISFSALDRKLAKYLKLSGVEKINLHGFRHSHATMLASLTTDIKSISDRLGHESVDVTLNEYIHSNDFAQKELADLIENEVIQNDNTLGFENFTSYLENILLKEITKDSYKESEIKHMINIYNYVKKQEFNY</sequence>
<evidence type="ECO:0000256" key="4">
    <source>
        <dbReference type="ARBA" id="ARBA00023172"/>
    </source>
</evidence>
<dbReference type="InterPro" id="IPR010998">
    <property type="entry name" value="Integrase_recombinase_N"/>
</dbReference>
<accession>E7G838</accession>
<dbReference type="Gene3D" id="1.10.443.10">
    <property type="entry name" value="Intergrase catalytic core"/>
    <property type="match status" value="1"/>
</dbReference>
<comment type="similarity">
    <text evidence="1">Belongs to the 'phage' integrase family.</text>
</comment>
<comment type="caution">
    <text evidence="8">The sequence shown here is derived from an EMBL/GenBank/DDBJ whole genome shotgun (WGS) entry which is preliminary data.</text>
</comment>
<keyword evidence="2" id="KW-0229">DNA integration</keyword>
<name>E7G838_9FIRM</name>
<evidence type="ECO:0000313" key="9">
    <source>
        <dbReference type="Proteomes" id="UP000003157"/>
    </source>
</evidence>
<dbReference type="SUPFAM" id="SSF56349">
    <property type="entry name" value="DNA breaking-rejoining enzymes"/>
    <property type="match status" value="1"/>
</dbReference>
<dbReference type="Pfam" id="PF14659">
    <property type="entry name" value="Phage_int_SAM_3"/>
    <property type="match status" value="1"/>
</dbReference>
<dbReference type="InterPro" id="IPR044068">
    <property type="entry name" value="CB"/>
</dbReference>
<dbReference type="GO" id="GO:0003677">
    <property type="term" value="F:DNA binding"/>
    <property type="evidence" value="ECO:0007669"/>
    <property type="project" value="UniProtKB-UniRule"/>
</dbReference>
<keyword evidence="3 5" id="KW-0238">DNA-binding</keyword>
<dbReference type="OrthoDB" id="9803188at2"/>
<dbReference type="PROSITE" id="PS51898">
    <property type="entry name" value="TYR_RECOMBINASE"/>
    <property type="match status" value="1"/>
</dbReference>